<dbReference type="Proteomes" id="UP001189624">
    <property type="component" value="Chromosome 5"/>
</dbReference>
<organism evidence="1 2">
    <name type="scientific">Sphenostylis stenocarpa</name>
    <dbReference type="NCBI Taxonomy" id="92480"/>
    <lineage>
        <taxon>Eukaryota</taxon>
        <taxon>Viridiplantae</taxon>
        <taxon>Streptophyta</taxon>
        <taxon>Embryophyta</taxon>
        <taxon>Tracheophyta</taxon>
        <taxon>Spermatophyta</taxon>
        <taxon>Magnoliopsida</taxon>
        <taxon>eudicotyledons</taxon>
        <taxon>Gunneridae</taxon>
        <taxon>Pentapetalae</taxon>
        <taxon>rosids</taxon>
        <taxon>fabids</taxon>
        <taxon>Fabales</taxon>
        <taxon>Fabaceae</taxon>
        <taxon>Papilionoideae</taxon>
        <taxon>50 kb inversion clade</taxon>
        <taxon>NPAAA clade</taxon>
        <taxon>indigoferoid/millettioid clade</taxon>
        <taxon>Phaseoleae</taxon>
        <taxon>Sphenostylis</taxon>
    </lineage>
</organism>
<gene>
    <name evidence="1" type="ORF">AYBTSS11_LOCUS16469</name>
</gene>
<dbReference type="Gramene" id="rna-AYBTSS11_LOCUS16469">
    <property type="protein sequence ID" value="CAJ1956080.1"/>
    <property type="gene ID" value="gene-AYBTSS11_LOCUS16469"/>
</dbReference>
<keyword evidence="2" id="KW-1185">Reference proteome</keyword>
<dbReference type="EMBL" id="OY731402">
    <property type="protein sequence ID" value="CAJ1956080.1"/>
    <property type="molecule type" value="Genomic_DNA"/>
</dbReference>
<reference evidence="1" key="1">
    <citation type="submission" date="2023-10" db="EMBL/GenBank/DDBJ databases">
        <authorList>
            <person name="Domelevo Entfellner J.-B."/>
        </authorList>
    </citation>
    <scope>NUCLEOTIDE SEQUENCE</scope>
</reference>
<proteinExistence type="predicted"/>
<name>A0AA86SEX9_9FABA</name>
<protein>
    <submittedName>
        <fullName evidence="1">Uncharacterized protein</fullName>
    </submittedName>
</protein>
<sequence>MQCTLPYLGLSTGLVSGLTVMKLQFANTTQKSNKGCYHLGSTHSSFPLPSNPRPPPRLRIPTATASTLSFLLHSSACSISVRLAAHSSVVFFFVRLSVIALRLGTLVLSAAASSATIFNP</sequence>
<evidence type="ECO:0000313" key="1">
    <source>
        <dbReference type="EMBL" id="CAJ1956080.1"/>
    </source>
</evidence>
<dbReference type="AlphaFoldDB" id="A0AA86SEX9"/>
<accession>A0AA86SEX9</accession>
<evidence type="ECO:0000313" key="2">
    <source>
        <dbReference type="Proteomes" id="UP001189624"/>
    </source>
</evidence>